<name>A0ACB7ZH59_9ERIC</name>
<comment type="caution">
    <text evidence="1">The sequence shown here is derived from an EMBL/GenBank/DDBJ whole genome shotgun (WGS) entry which is preliminary data.</text>
</comment>
<keyword evidence="2" id="KW-1185">Reference proteome</keyword>
<accession>A0ACB7ZH59</accession>
<organism evidence="1 2">
    <name type="scientific">Vaccinium darrowii</name>
    <dbReference type="NCBI Taxonomy" id="229202"/>
    <lineage>
        <taxon>Eukaryota</taxon>
        <taxon>Viridiplantae</taxon>
        <taxon>Streptophyta</taxon>
        <taxon>Embryophyta</taxon>
        <taxon>Tracheophyta</taxon>
        <taxon>Spermatophyta</taxon>
        <taxon>Magnoliopsida</taxon>
        <taxon>eudicotyledons</taxon>
        <taxon>Gunneridae</taxon>
        <taxon>Pentapetalae</taxon>
        <taxon>asterids</taxon>
        <taxon>Ericales</taxon>
        <taxon>Ericaceae</taxon>
        <taxon>Vaccinioideae</taxon>
        <taxon>Vaccinieae</taxon>
        <taxon>Vaccinium</taxon>
    </lineage>
</organism>
<dbReference type="EMBL" id="CM037159">
    <property type="protein sequence ID" value="KAH7865188.1"/>
    <property type="molecule type" value="Genomic_DNA"/>
</dbReference>
<evidence type="ECO:0000313" key="2">
    <source>
        <dbReference type="Proteomes" id="UP000828048"/>
    </source>
</evidence>
<proteinExistence type="predicted"/>
<gene>
    <name evidence="1" type="ORF">Vadar_003354</name>
</gene>
<sequence length="136" mass="15463">MKAWDYFFDVDMLGLSLRESNDVNEKNDDRFNEFEMKTPEKVMSTRGFETEEEEMVTPVRNGKVQFMHSNTAPLDIRRGSASSSKVVGGSSVNLLKILGDIDDHFLKASEAAQEVSKMLEATRLHYHLNFADNRGN</sequence>
<dbReference type="Proteomes" id="UP000828048">
    <property type="component" value="Chromosome 9"/>
</dbReference>
<evidence type="ECO:0000313" key="1">
    <source>
        <dbReference type="EMBL" id="KAH7865188.1"/>
    </source>
</evidence>
<reference evidence="1 2" key="1">
    <citation type="journal article" date="2021" name="Hortic Res">
        <title>High-quality reference genome and annotation aids understanding of berry development for evergreen blueberry (Vaccinium darrowii).</title>
        <authorList>
            <person name="Yu J."/>
            <person name="Hulse-Kemp A.M."/>
            <person name="Babiker E."/>
            <person name="Staton M."/>
        </authorList>
    </citation>
    <scope>NUCLEOTIDE SEQUENCE [LARGE SCALE GENOMIC DNA]</scope>
    <source>
        <strain evidence="2">cv. NJ 8807/NJ 8810</strain>
        <tissue evidence="1">Young leaf</tissue>
    </source>
</reference>
<protein>
    <submittedName>
        <fullName evidence="1">Uncharacterized protein</fullName>
    </submittedName>
</protein>